<name>A0A834XL57_APHGI</name>
<sequence length="76" mass="7978">MSTGGDNELVNADLDSGTPCETPQANEKSQQNVSTADAKLDAQENITIEGENDNELVNADLDGGKPCETPQANEKS</sequence>
<evidence type="ECO:0000313" key="3">
    <source>
        <dbReference type="Proteomes" id="UP000639338"/>
    </source>
</evidence>
<feature type="region of interest" description="Disordered" evidence="1">
    <location>
        <begin position="1"/>
        <end position="76"/>
    </location>
</feature>
<protein>
    <submittedName>
        <fullName evidence="2">Uncharacterized protein</fullName>
    </submittedName>
</protein>
<evidence type="ECO:0000256" key="1">
    <source>
        <dbReference type="SAM" id="MobiDB-lite"/>
    </source>
</evidence>
<comment type="caution">
    <text evidence="2">The sequence shown here is derived from an EMBL/GenBank/DDBJ whole genome shotgun (WGS) entry which is preliminary data.</text>
</comment>
<dbReference type="EMBL" id="JACMRX010000005">
    <property type="protein sequence ID" value="KAF7988887.1"/>
    <property type="molecule type" value="Genomic_DNA"/>
</dbReference>
<dbReference type="AlphaFoldDB" id="A0A834XL57"/>
<dbReference type="Proteomes" id="UP000639338">
    <property type="component" value="Unassembled WGS sequence"/>
</dbReference>
<gene>
    <name evidence="2" type="ORF">HCN44_007197</name>
</gene>
<keyword evidence="3" id="KW-1185">Reference proteome</keyword>
<evidence type="ECO:0000313" key="2">
    <source>
        <dbReference type="EMBL" id="KAF7988887.1"/>
    </source>
</evidence>
<accession>A0A834XL57</accession>
<reference evidence="2 3" key="1">
    <citation type="submission" date="2020-08" db="EMBL/GenBank/DDBJ databases">
        <title>Aphidius gifuensis genome sequencing and assembly.</title>
        <authorList>
            <person name="Du Z."/>
        </authorList>
    </citation>
    <scope>NUCLEOTIDE SEQUENCE [LARGE SCALE GENOMIC DNA]</scope>
    <source>
        <strain evidence="2">YNYX2018</strain>
        <tissue evidence="2">Adults</tissue>
    </source>
</reference>
<proteinExistence type="predicted"/>
<organism evidence="2 3">
    <name type="scientific">Aphidius gifuensis</name>
    <name type="common">Parasitoid wasp</name>
    <dbReference type="NCBI Taxonomy" id="684658"/>
    <lineage>
        <taxon>Eukaryota</taxon>
        <taxon>Metazoa</taxon>
        <taxon>Ecdysozoa</taxon>
        <taxon>Arthropoda</taxon>
        <taxon>Hexapoda</taxon>
        <taxon>Insecta</taxon>
        <taxon>Pterygota</taxon>
        <taxon>Neoptera</taxon>
        <taxon>Endopterygota</taxon>
        <taxon>Hymenoptera</taxon>
        <taxon>Apocrita</taxon>
        <taxon>Ichneumonoidea</taxon>
        <taxon>Braconidae</taxon>
        <taxon>Aphidiinae</taxon>
        <taxon>Aphidius</taxon>
    </lineage>
</organism>
<feature type="compositionally biased region" description="Polar residues" evidence="1">
    <location>
        <begin position="19"/>
        <end position="35"/>
    </location>
</feature>